<evidence type="ECO:0000313" key="8">
    <source>
        <dbReference type="Proteomes" id="UP001431449"/>
    </source>
</evidence>
<keyword evidence="1" id="KW-0808">Transferase</keyword>
<keyword evidence="5" id="KW-1133">Transmembrane helix</keyword>
<comment type="caution">
    <text evidence="7">The sequence shown here is derived from an EMBL/GenBank/DDBJ whole genome shotgun (WGS) entry which is preliminary data.</text>
</comment>
<dbReference type="InterPro" id="IPR011009">
    <property type="entry name" value="Kinase-like_dom_sf"/>
</dbReference>
<evidence type="ECO:0000256" key="3">
    <source>
        <dbReference type="ARBA" id="ARBA00022777"/>
    </source>
</evidence>
<gene>
    <name evidence="7" type="ORF">M0G41_13110</name>
</gene>
<evidence type="ECO:0000256" key="5">
    <source>
        <dbReference type="SAM" id="Phobius"/>
    </source>
</evidence>
<evidence type="ECO:0000259" key="6">
    <source>
        <dbReference type="PROSITE" id="PS50011"/>
    </source>
</evidence>
<dbReference type="InterPro" id="IPR011990">
    <property type="entry name" value="TPR-like_helical_dom_sf"/>
</dbReference>
<evidence type="ECO:0000256" key="2">
    <source>
        <dbReference type="ARBA" id="ARBA00022741"/>
    </source>
</evidence>
<evidence type="ECO:0000256" key="4">
    <source>
        <dbReference type="ARBA" id="ARBA00022840"/>
    </source>
</evidence>
<keyword evidence="8" id="KW-1185">Reference proteome</keyword>
<dbReference type="Pfam" id="PF00069">
    <property type="entry name" value="Pkinase"/>
    <property type="match status" value="1"/>
</dbReference>
<dbReference type="Pfam" id="PF13374">
    <property type="entry name" value="TPR_10"/>
    <property type="match status" value="1"/>
</dbReference>
<dbReference type="EMBL" id="JALNMH010000010">
    <property type="protein sequence ID" value="MCK7594606.1"/>
    <property type="molecule type" value="Genomic_DNA"/>
</dbReference>
<dbReference type="Gene3D" id="1.25.40.10">
    <property type="entry name" value="Tetratricopeptide repeat domain"/>
    <property type="match status" value="2"/>
</dbReference>
<dbReference type="GO" id="GO:0016301">
    <property type="term" value="F:kinase activity"/>
    <property type="evidence" value="ECO:0007669"/>
    <property type="project" value="UniProtKB-KW"/>
</dbReference>
<reference evidence="7" key="1">
    <citation type="submission" date="2022-04" db="EMBL/GenBank/DDBJ databases">
        <title>Lysobacter sp. CAU 1642 isolated from sea sand.</title>
        <authorList>
            <person name="Kim W."/>
        </authorList>
    </citation>
    <scope>NUCLEOTIDE SEQUENCE</scope>
    <source>
        <strain evidence="7">CAU 1642</strain>
    </source>
</reference>
<dbReference type="SUPFAM" id="SSF48452">
    <property type="entry name" value="TPR-like"/>
    <property type="match status" value="2"/>
</dbReference>
<proteinExistence type="predicted"/>
<evidence type="ECO:0000256" key="1">
    <source>
        <dbReference type="ARBA" id="ARBA00022679"/>
    </source>
</evidence>
<dbReference type="PANTHER" id="PTHR43289">
    <property type="entry name" value="MITOGEN-ACTIVATED PROTEIN KINASE KINASE KINASE 20-RELATED"/>
    <property type="match status" value="1"/>
</dbReference>
<dbReference type="InterPro" id="IPR008271">
    <property type="entry name" value="Ser/Thr_kinase_AS"/>
</dbReference>
<evidence type="ECO:0000313" key="7">
    <source>
        <dbReference type="EMBL" id="MCK7594606.1"/>
    </source>
</evidence>
<name>A0ABT0GJ90_9GAMM</name>
<accession>A0ABT0GJ90</accession>
<dbReference type="PANTHER" id="PTHR43289:SF34">
    <property type="entry name" value="SERINE_THREONINE-PROTEIN KINASE YBDM-RELATED"/>
    <property type="match status" value="1"/>
</dbReference>
<dbReference type="SMART" id="SM00220">
    <property type="entry name" value="S_TKc"/>
    <property type="match status" value="1"/>
</dbReference>
<keyword evidence="5" id="KW-0472">Membrane</keyword>
<dbReference type="Gene3D" id="1.10.510.10">
    <property type="entry name" value="Transferase(Phosphotransferase) domain 1"/>
    <property type="match status" value="1"/>
</dbReference>
<keyword evidence="2" id="KW-0547">Nucleotide-binding</keyword>
<keyword evidence="3 7" id="KW-0418">Kinase</keyword>
<feature type="transmembrane region" description="Helical" evidence="5">
    <location>
        <begin position="267"/>
        <end position="286"/>
    </location>
</feature>
<dbReference type="InterPro" id="IPR000719">
    <property type="entry name" value="Prot_kinase_dom"/>
</dbReference>
<protein>
    <submittedName>
        <fullName evidence="7">Serine/threonine-protein kinase</fullName>
    </submittedName>
</protein>
<dbReference type="PROSITE" id="PS00108">
    <property type="entry name" value="PROTEIN_KINASE_ST"/>
    <property type="match status" value="1"/>
</dbReference>
<keyword evidence="4" id="KW-0067">ATP-binding</keyword>
<dbReference type="Gene3D" id="3.30.200.20">
    <property type="entry name" value="Phosphorylase Kinase, domain 1"/>
    <property type="match status" value="1"/>
</dbReference>
<feature type="domain" description="Protein kinase" evidence="6">
    <location>
        <begin position="1"/>
        <end position="237"/>
    </location>
</feature>
<dbReference type="PROSITE" id="PS50011">
    <property type="entry name" value="PROTEIN_KINASE_DOM"/>
    <property type="match status" value="1"/>
</dbReference>
<dbReference type="Pfam" id="PF13424">
    <property type="entry name" value="TPR_12"/>
    <property type="match status" value="1"/>
</dbReference>
<sequence>MGEVYSAHRDDGQFAQQVAIKRILDTPLLDREQAAEHLAAERALLARLSHPGLATLIDGGVDAEGFPWLAMEQIEGRRLDHLVRETQPDFNTRLDLLLQAIDAVAYAHRQLVVHGDLKPANMMVEDDGRLRVLDFGIARSVGEDRDHPARGFTPGWASPEQRAGQSISTASDQYQLGLIAGWLLFGDAPHELPSGTPDSTGLSRGQLTDLRSVLDRSLRDDPEKRYPSLTMFRQDLLAVRGRLPIADRAGERWYVARRFFQRHRLPVSLGVLALFGLVLALAGTTWQARIAAEERDRARLEALRQDALREHLMLIFRETGVQGSDLNAKALLDASAAQLDTLYADDPELRRRVLLVLAELYFNLQDMTAARALIERYRSQVDADTPFVDQAMAAQIHAMVLLRQGDAVAAEAPLVEAETLAQALPPRASRLRGGILAARANWLRQQGRQDEGLAMQEQAVDMIAQAGDAGMLVLGIEQSNLGVGLLQALRFDEAEHYFREALDTWERGGLEENTHALTTLGNLGTSALLRGDLVAAEQSLRVAKAGHESGRPETGAYASVLSNLARIRLGLGDPYEARTLADKALGIAQRLSSEESMDVAGVRLVLSDIAFEQGQLEESRHLAAQALAAMQALVPAGHPLPLRAQLSLQRVDLRRDPTTVGELEALAKQLSGAPPMLARGATAAWLWAAEAHCSAGRASACASAAAAAALVAERVPITPMEQLEIRFWTAYAEDRYSEAAALLSAWVTDHGTSRPRTQALQEWLEARLRRD</sequence>
<keyword evidence="5" id="KW-0812">Transmembrane</keyword>
<dbReference type="CDD" id="cd14014">
    <property type="entry name" value="STKc_PknB_like"/>
    <property type="match status" value="1"/>
</dbReference>
<dbReference type="SUPFAM" id="SSF56112">
    <property type="entry name" value="Protein kinase-like (PK-like)"/>
    <property type="match status" value="1"/>
</dbReference>
<dbReference type="Proteomes" id="UP001431449">
    <property type="component" value="Unassembled WGS sequence"/>
</dbReference>
<organism evidence="7 8">
    <name type="scientific">Pseudomarimonas salicorniae</name>
    <dbReference type="NCBI Taxonomy" id="2933270"/>
    <lineage>
        <taxon>Bacteria</taxon>
        <taxon>Pseudomonadati</taxon>
        <taxon>Pseudomonadota</taxon>
        <taxon>Gammaproteobacteria</taxon>
        <taxon>Lysobacterales</taxon>
        <taxon>Lysobacteraceae</taxon>
        <taxon>Pseudomarimonas</taxon>
    </lineage>
</organism>